<protein>
    <submittedName>
        <fullName evidence="1">Uncharacterized protein</fullName>
    </submittedName>
</protein>
<feature type="non-terminal residue" evidence="1">
    <location>
        <position position="1"/>
    </location>
</feature>
<proteinExistence type="predicted"/>
<name>A0AAV5T9F1_9BILA</name>
<keyword evidence="2" id="KW-1185">Reference proteome</keyword>
<accession>A0AAV5T9F1</accession>
<dbReference type="AlphaFoldDB" id="A0AAV5T9F1"/>
<sequence>HILAHSEVPHDVDGGSPLLPPALAVTEDNTAIRRRHEQIIGEAAHASREVVTFRNECFFDCGVAHQYDHGRWSPDGEYIPVLGLSFLEIVMNTMGIELMKVANERKRSGTFWIPCDIFIIFVDVDSDKEK</sequence>
<dbReference type="Proteomes" id="UP001432027">
    <property type="component" value="Unassembled WGS sequence"/>
</dbReference>
<evidence type="ECO:0000313" key="2">
    <source>
        <dbReference type="Proteomes" id="UP001432027"/>
    </source>
</evidence>
<evidence type="ECO:0000313" key="1">
    <source>
        <dbReference type="EMBL" id="GMS92202.1"/>
    </source>
</evidence>
<organism evidence="1 2">
    <name type="scientific">Pristionchus entomophagus</name>
    <dbReference type="NCBI Taxonomy" id="358040"/>
    <lineage>
        <taxon>Eukaryota</taxon>
        <taxon>Metazoa</taxon>
        <taxon>Ecdysozoa</taxon>
        <taxon>Nematoda</taxon>
        <taxon>Chromadorea</taxon>
        <taxon>Rhabditida</taxon>
        <taxon>Rhabditina</taxon>
        <taxon>Diplogasteromorpha</taxon>
        <taxon>Diplogasteroidea</taxon>
        <taxon>Neodiplogasteridae</taxon>
        <taxon>Pristionchus</taxon>
    </lineage>
</organism>
<comment type="caution">
    <text evidence="1">The sequence shown here is derived from an EMBL/GenBank/DDBJ whole genome shotgun (WGS) entry which is preliminary data.</text>
</comment>
<feature type="non-terminal residue" evidence="1">
    <location>
        <position position="130"/>
    </location>
</feature>
<reference evidence="1" key="1">
    <citation type="submission" date="2023-10" db="EMBL/GenBank/DDBJ databases">
        <title>Genome assembly of Pristionchus species.</title>
        <authorList>
            <person name="Yoshida K."/>
            <person name="Sommer R.J."/>
        </authorList>
    </citation>
    <scope>NUCLEOTIDE SEQUENCE</scope>
    <source>
        <strain evidence="1">RS0144</strain>
    </source>
</reference>
<gene>
    <name evidence="1" type="ORF">PENTCL1PPCAC_14377</name>
</gene>
<dbReference type="EMBL" id="BTSX01000004">
    <property type="protein sequence ID" value="GMS92202.1"/>
    <property type="molecule type" value="Genomic_DNA"/>
</dbReference>